<name>A0A2V2WU18_TRYCR</name>
<dbReference type="VEuPathDB" id="TriTrypDB:TcG_03845"/>
<dbReference type="AlphaFoldDB" id="A0A2V2WU18"/>
<dbReference type="VEuPathDB" id="TriTrypDB:C3747_62g155"/>
<dbReference type="VEuPathDB" id="TriTrypDB:TCDM_03677"/>
<reference evidence="2 3" key="1">
    <citation type="journal article" date="2018" name="Microb. Genom.">
        <title>Expanding an expanded genome: long-read sequencing of Trypanosoma cruzi.</title>
        <authorList>
            <person name="Berna L."/>
            <person name="Rodriguez M."/>
            <person name="Chiribao M.L."/>
            <person name="Parodi-Talice A."/>
            <person name="Pita S."/>
            <person name="Rijo G."/>
            <person name="Alvarez-Valin F."/>
            <person name="Robello C."/>
        </authorList>
    </citation>
    <scope>NUCLEOTIDE SEQUENCE [LARGE SCALE GENOMIC DNA]</scope>
    <source>
        <strain evidence="2 3">TCC</strain>
    </source>
</reference>
<feature type="compositionally biased region" description="Basic and acidic residues" evidence="1">
    <location>
        <begin position="412"/>
        <end position="421"/>
    </location>
</feature>
<dbReference type="VEuPathDB" id="TriTrypDB:Tc_MARK_3830"/>
<dbReference type="Proteomes" id="UP000246078">
    <property type="component" value="Unassembled WGS sequence"/>
</dbReference>
<dbReference type="VEuPathDB" id="TriTrypDB:TcCLB.510999.30"/>
<dbReference type="VEuPathDB" id="TriTrypDB:C4B63_54g28"/>
<organism evidence="2 3">
    <name type="scientific">Trypanosoma cruzi</name>
    <dbReference type="NCBI Taxonomy" id="5693"/>
    <lineage>
        <taxon>Eukaryota</taxon>
        <taxon>Discoba</taxon>
        <taxon>Euglenozoa</taxon>
        <taxon>Kinetoplastea</taxon>
        <taxon>Metakinetoplastina</taxon>
        <taxon>Trypanosomatida</taxon>
        <taxon>Trypanosomatidae</taxon>
        <taxon>Trypanosoma</taxon>
        <taxon>Schizotrypanum</taxon>
    </lineage>
</organism>
<feature type="region of interest" description="Disordered" evidence="1">
    <location>
        <begin position="49"/>
        <end position="86"/>
    </location>
</feature>
<accession>A0A2V2WU18</accession>
<sequence length="470" mass="49890">MTAMEPYSFATVLGDVFGRSVMHAEKRPYVPKGSRVHVSFTTATTTTQLQASQQLGIPRRVKKEREDDDKGDKKGETRREAEAVDDNLPVPVALTGLISTDPSDGKCLIRRTATDGDDGGTLWESKVIPSGKRIGCIQIAPDSRAGMLQVLPHAAVFPSPLLYVADTVGNVYAATLPASSVTAAGVESPAKRPRQEKVNRSPFWGLIVPATTSDSEIAHGACGWCGIVPFFSQQLVCCREFFFDIRLVDVPAETVVRQYGTIQPATGTTACPGIPHGVVVAEGPVATLYDMRCPGAAITLKTDPKPDISLVTSRLTSPTSYVADVCSTCNEYEVAAAVGRSLCVYDVRKWSCVSVSTNILKYEIGSIAPFASGKAVVVAGIDAEVRIVPLQKASPVAAASAPTHAGGNGIARNEKVQKEEEGGSAAPNSFRNRIDSAVCCRSTWNGGWVESLDGSNAIGVSTDHEVFLSF</sequence>
<feature type="compositionally biased region" description="Basic and acidic residues" evidence="1">
    <location>
        <begin position="63"/>
        <end position="82"/>
    </location>
</feature>
<dbReference type="VEuPathDB" id="TriTrypDB:TcCLB.503635.80"/>
<dbReference type="VEuPathDB" id="TriTrypDB:TCSYLVIO_005084"/>
<evidence type="ECO:0000313" key="3">
    <source>
        <dbReference type="Proteomes" id="UP000246078"/>
    </source>
</evidence>
<dbReference type="OrthoDB" id="249710at2759"/>
<dbReference type="VEuPathDB" id="TriTrypDB:BCY84_19604"/>
<comment type="caution">
    <text evidence="2">The sequence shown here is derived from an EMBL/GenBank/DDBJ whole genome shotgun (WGS) entry which is preliminary data.</text>
</comment>
<dbReference type="VEuPathDB" id="TriTrypDB:ECC02_006393"/>
<evidence type="ECO:0000313" key="2">
    <source>
        <dbReference type="EMBL" id="PWV11179.1"/>
    </source>
</evidence>
<dbReference type="EMBL" id="PRFC01000062">
    <property type="protein sequence ID" value="PWV11179.1"/>
    <property type="molecule type" value="Genomic_DNA"/>
</dbReference>
<evidence type="ECO:0000256" key="1">
    <source>
        <dbReference type="SAM" id="MobiDB-lite"/>
    </source>
</evidence>
<dbReference type="VEuPathDB" id="TriTrypDB:TcBrA4_0098280"/>
<feature type="region of interest" description="Disordered" evidence="1">
    <location>
        <begin position="399"/>
        <end position="428"/>
    </location>
</feature>
<gene>
    <name evidence="2" type="ORF">C3747_62g155</name>
</gene>
<protein>
    <submittedName>
        <fullName evidence="2">Uncharacterized protein</fullName>
    </submittedName>
</protein>
<proteinExistence type="predicted"/>
<dbReference type="VEuPathDB" id="TriTrypDB:TcCL_ESM01155"/>